<dbReference type="Gene3D" id="3.40.50.2300">
    <property type="match status" value="1"/>
</dbReference>
<reference evidence="5 6" key="1">
    <citation type="submission" date="2019-12" db="EMBL/GenBank/DDBJ databases">
        <title>Full genome sequence of a Bacillus safensis strain isolated from commercially available natto in Indonesia.</title>
        <authorList>
            <person name="Yoshida M."/>
            <person name="Uomi M."/>
            <person name="Waturangi D."/>
            <person name="Ekaputri J.J."/>
            <person name="Setiamarga D.H.E."/>
        </authorList>
    </citation>
    <scope>NUCLEOTIDE SEQUENCE [LARGE SCALE GENOMIC DNA]</scope>
    <source>
        <strain evidence="5 6">IDN1</strain>
    </source>
</reference>
<evidence type="ECO:0000313" key="5">
    <source>
        <dbReference type="EMBL" id="BBP89838.1"/>
    </source>
</evidence>
<dbReference type="SUPFAM" id="SSF53822">
    <property type="entry name" value="Periplasmic binding protein-like I"/>
    <property type="match status" value="1"/>
</dbReference>
<keyword evidence="3" id="KW-0804">Transcription</keyword>
<protein>
    <recommendedName>
        <fullName evidence="4">Transcriptional regulator LacI/GalR-like sensor domain-containing protein</fullName>
    </recommendedName>
</protein>
<evidence type="ECO:0000256" key="3">
    <source>
        <dbReference type="ARBA" id="ARBA00023163"/>
    </source>
</evidence>
<dbReference type="EMBL" id="AP021906">
    <property type="protein sequence ID" value="BBP89838.1"/>
    <property type="molecule type" value="Genomic_DNA"/>
</dbReference>
<keyword evidence="2" id="KW-0238">DNA-binding</keyword>
<proteinExistence type="predicted"/>
<evidence type="ECO:0000313" key="6">
    <source>
        <dbReference type="Proteomes" id="UP000464658"/>
    </source>
</evidence>
<dbReference type="InterPro" id="IPR046335">
    <property type="entry name" value="LacI/GalR-like_sensor"/>
</dbReference>
<dbReference type="PANTHER" id="PTHR30146">
    <property type="entry name" value="LACI-RELATED TRANSCRIPTIONAL REPRESSOR"/>
    <property type="match status" value="1"/>
</dbReference>
<organism evidence="5 6">
    <name type="scientific">Bacillus safensis</name>
    <dbReference type="NCBI Taxonomy" id="561879"/>
    <lineage>
        <taxon>Bacteria</taxon>
        <taxon>Bacillati</taxon>
        <taxon>Bacillota</taxon>
        <taxon>Bacilli</taxon>
        <taxon>Bacillales</taxon>
        <taxon>Bacillaceae</taxon>
        <taxon>Bacillus</taxon>
    </lineage>
</organism>
<accession>A0A5S9MAB0</accession>
<dbReference type="AlphaFoldDB" id="A0A5S9MAB0"/>
<feature type="domain" description="Transcriptional regulator LacI/GalR-like sensor" evidence="4">
    <location>
        <begin position="1"/>
        <end position="51"/>
    </location>
</feature>
<dbReference type="PANTHER" id="PTHR30146:SF149">
    <property type="entry name" value="HTH-TYPE TRANSCRIPTIONAL REGULATOR EBGR"/>
    <property type="match status" value="1"/>
</dbReference>
<sequence>MAIGAMRALHEAGLHVPSDVSIVGFNDIEAASFSSPPLTTVKVYTEEMGKSV</sequence>
<keyword evidence="1" id="KW-0805">Transcription regulation</keyword>
<gene>
    <name evidence="5" type="ORF">BsIDN1_34560</name>
</gene>
<dbReference type="Proteomes" id="UP000464658">
    <property type="component" value="Chromosome"/>
</dbReference>
<dbReference type="GO" id="GO:0003700">
    <property type="term" value="F:DNA-binding transcription factor activity"/>
    <property type="evidence" value="ECO:0007669"/>
    <property type="project" value="TreeGrafter"/>
</dbReference>
<dbReference type="GO" id="GO:0000976">
    <property type="term" value="F:transcription cis-regulatory region binding"/>
    <property type="evidence" value="ECO:0007669"/>
    <property type="project" value="TreeGrafter"/>
</dbReference>
<dbReference type="InterPro" id="IPR028082">
    <property type="entry name" value="Peripla_BP_I"/>
</dbReference>
<evidence type="ECO:0000256" key="1">
    <source>
        <dbReference type="ARBA" id="ARBA00023015"/>
    </source>
</evidence>
<evidence type="ECO:0000256" key="2">
    <source>
        <dbReference type="ARBA" id="ARBA00023125"/>
    </source>
</evidence>
<name>A0A5S9MAB0_BACIA</name>
<dbReference type="Pfam" id="PF13377">
    <property type="entry name" value="Peripla_BP_3"/>
    <property type="match status" value="1"/>
</dbReference>
<evidence type="ECO:0000259" key="4">
    <source>
        <dbReference type="Pfam" id="PF13377"/>
    </source>
</evidence>